<protein>
    <submittedName>
        <fullName evidence="1">Uncharacterized protein</fullName>
    </submittedName>
</protein>
<accession>A0AAV2N657</accession>
<evidence type="ECO:0000313" key="1">
    <source>
        <dbReference type="EMBL" id="CAL1674800.1"/>
    </source>
</evidence>
<proteinExistence type="predicted"/>
<organism evidence="1 2">
    <name type="scientific">Lasius platythorax</name>
    <dbReference type="NCBI Taxonomy" id="488582"/>
    <lineage>
        <taxon>Eukaryota</taxon>
        <taxon>Metazoa</taxon>
        <taxon>Ecdysozoa</taxon>
        <taxon>Arthropoda</taxon>
        <taxon>Hexapoda</taxon>
        <taxon>Insecta</taxon>
        <taxon>Pterygota</taxon>
        <taxon>Neoptera</taxon>
        <taxon>Endopterygota</taxon>
        <taxon>Hymenoptera</taxon>
        <taxon>Apocrita</taxon>
        <taxon>Aculeata</taxon>
        <taxon>Formicoidea</taxon>
        <taxon>Formicidae</taxon>
        <taxon>Formicinae</taxon>
        <taxon>Lasius</taxon>
        <taxon>Lasius</taxon>
    </lineage>
</organism>
<dbReference type="Proteomes" id="UP001497644">
    <property type="component" value="Chromosome 10"/>
</dbReference>
<reference evidence="1" key="1">
    <citation type="submission" date="2024-04" db="EMBL/GenBank/DDBJ databases">
        <authorList>
            <consortium name="Molecular Ecology Group"/>
        </authorList>
    </citation>
    <scope>NUCLEOTIDE SEQUENCE</scope>
</reference>
<dbReference type="EMBL" id="OZ034833">
    <property type="protein sequence ID" value="CAL1674800.1"/>
    <property type="molecule type" value="Genomic_DNA"/>
</dbReference>
<evidence type="ECO:0000313" key="2">
    <source>
        <dbReference type="Proteomes" id="UP001497644"/>
    </source>
</evidence>
<gene>
    <name evidence="1" type="ORF">LPLAT_LOCUS1349</name>
</gene>
<name>A0AAV2N657_9HYME</name>
<sequence>MYATTMIRVQLRRDPRIPEETAASSSFKKSRHNAEPLENYYDYRGSSFELLGEDRAPSEPSIHYCSDKSSITGEVKSALSAIKRHANEENSRLRDSRSSMA</sequence>
<dbReference type="AlphaFoldDB" id="A0AAV2N657"/>
<keyword evidence="2" id="KW-1185">Reference proteome</keyword>